<protein>
    <submittedName>
        <fullName evidence="1">Formate dehydrogenase</fullName>
    </submittedName>
</protein>
<sequence>MSTANLIKMANQIAQYFASEPDQQQAVLDVRNHMKMYWTPGMRMELLAWQTEHQGADLHPLVQSAVSGAGWEA</sequence>
<comment type="caution">
    <text evidence="1">The sequence shown here is derived from an EMBL/GenBank/DDBJ whole genome shotgun (WGS) entry which is preliminary data.</text>
</comment>
<evidence type="ECO:0000313" key="1">
    <source>
        <dbReference type="EMBL" id="EXF91390.1"/>
    </source>
</evidence>
<accession>A0A010SDU3</accession>
<dbReference type="eggNOG" id="ENOG5032Z86">
    <property type="taxonomic scope" value="Bacteria"/>
</dbReference>
<dbReference type="HOGENOM" id="CLU_166802_0_0_6"/>
<dbReference type="Pfam" id="PF11390">
    <property type="entry name" value="FdsD"/>
    <property type="match status" value="1"/>
</dbReference>
<dbReference type="Proteomes" id="UP000022611">
    <property type="component" value="Unassembled WGS sequence"/>
</dbReference>
<organism evidence="1 2">
    <name type="scientific">Pseudomonas fluorescens HK44</name>
    <dbReference type="NCBI Taxonomy" id="1042209"/>
    <lineage>
        <taxon>Bacteria</taxon>
        <taxon>Pseudomonadati</taxon>
        <taxon>Pseudomonadota</taxon>
        <taxon>Gammaproteobacteria</taxon>
        <taxon>Pseudomonadales</taxon>
        <taxon>Pseudomonadaceae</taxon>
        <taxon>Pseudomonas</taxon>
    </lineage>
</organism>
<dbReference type="InterPro" id="IPR021074">
    <property type="entry name" value="Formate_DH_dsu"/>
</dbReference>
<dbReference type="EMBL" id="AFOY02000026">
    <property type="protein sequence ID" value="EXF91390.1"/>
    <property type="molecule type" value="Genomic_DNA"/>
</dbReference>
<dbReference type="RefSeq" id="WP_019693489.1">
    <property type="nucleotide sequence ID" value="NZ_AFOY02000026.1"/>
</dbReference>
<evidence type="ECO:0000313" key="2">
    <source>
        <dbReference type="Proteomes" id="UP000022611"/>
    </source>
</evidence>
<reference evidence="1 2" key="1">
    <citation type="journal article" date="2011" name="J. Bacteriol.">
        <title>Draft genome sequence of the polycyclic aromatic hydrocarbon-degrading, genetically engineered bioluminescent bioreporter Pseudomonas fluorescens HK44.</title>
        <authorList>
            <person name="Chauhan A."/>
            <person name="Layton A.C."/>
            <person name="Williams D.E."/>
            <person name="Smartt A.E."/>
            <person name="Ripp S."/>
            <person name="Karpinets T.V."/>
            <person name="Brown S.D."/>
            <person name="Sayler G.S."/>
        </authorList>
    </citation>
    <scope>NUCLEOTIDE SEQUENCE [LARGE SCALE GENOMIC DNA]</scope>
    <source>
        <strain evidence="1 2">HK44</strain>
    </source>
</reference>
<name>A0A010SDU3_PSEFL</name>
<dbReference type="PATRIC" id="fig|1042209.11.peg.5920"/>
<proteinExistence type="predicted"/>
<gene>
    <name evidence="1" type="ORF">HK44_018755</name>
</gene>
<dbReference type="AlphaFoldDB" id="A0A010SDU3"/>
<dbReference type="OrthoDB" id="8527650at2"/>